<dbReference type="InterPro" id="IPR057929">
    <property type="entry name" value="RamC_N"/>
</dbReference>
<dbReference type="PRINTS" id="PR01950">
    <property type="entry name" value="LANCSUPER"/>
</dbReference>
<feature type="binding site" evidence="9">
    <location>
        <position position="690"/>
    </location>
    <ligand>
        <name>Zn(2+)</name>
        <dbReference type="ChEBI" id="CHEBI:29105"/>
    </ligand>
</feature>
<evidence type="ECO:0000256" key="3">
    <source>
        <dbReference type="ARBA" id="ARBA00022679"/>
    </source>
</evidence>
<keyword evidence="6" id="KW-0067">ATP-binding</keyword>
<dbReference type="CDD" id="cd04791">
    <property type="entry name" value="LanC_SerThrkinase"/>
    <property type="match status" value="1"/>
</dbReference>
<evidence type="ECO:0000256" key="8">
    <source>
        <dbReference type="ARBA" id="ARBA00048679"/>
    </source>
</evidence>
<dbReference type="SUPFAM" id="SSF158745">
    <property type="entry name" value="LanC-like"/>
    <property type="match status" value="1"/>
</dbReference>
<comment type="catalytic activity">
    <reaction evidence="7">
        <text>L-threonyl-[protein] + ATP = O-phospho-L-threonyl-[protein] + ADP + H(+)</text>
        <dbReference type="Rhea" id="RHEA:46608"/>
        <dbReference type="Rhea" id="RHEA-COMP:11060"/>
        <dbReference type="Rhea" id="RHEA-COMP:11605"/>
        <dbReference type="ChEBI" id="CHEBI:15378"/>
        <dbReference type="ChEBI" id="CHEBI:30013"/>
        <dbReference type="ChEBI" id="CHEBI:30616"/>
        <dbReference type="ChEBI" id="CHEBI:61977"/>
        <dbReference type="ChEBI" id="CHEBI:456216"/>
        <dbReference type="EC" id="2.7.11.1"/>
    </reaction>
</comment>
<dbReference type="Pfam" id="PF05147">
    <property type="entry name" value="LANC_like"/>
    <property type="match status" value="1"/>
</dbReference>
<feature type="binding site" evidence="9">
    <location>
        <position position="736"/>
    </location>
    <ligand>
        <name>Zn(2+)</name>
        <dbReference type="ChEBI" id="CHEBI:29105"/>
    </ligand>
</feature>
<keyword evidence="9" id="KW-0479">Metal-binding</keyword>
<dbReference type="Pfam" id="PF25816">
    <property type="entry name" value="RamC_N"/>
    <property type="match status" value="1"/>
</dbReference>
<accession>A0A370I2R7</accession>
<name>A0A370I2R7_9NOCA</name>
<proteinExistence type="predicted"/>
<dbReference type="InterPro" id="IPR000719">
    <property type="entry name" value="Prot_kinase_dom"/>
</dbReference>
<dbReference type="GO" id="GO:0004674">
    <property type="term" value="F:protein serine/threonine kinase activity"/>
    <property type="evidence" value="ECO:0007669"/>
    <property type="project" value="UniProtKB-KW"/>
</dbReference>
<dbReference type="PROSITE" id="PS50011">
    <property type="entry name" value="PROTEIN_KINASE_DOM"/>
    <property type="match status" value="1"/>
</dbReference>
<sequence length="820" mass="88777">MRGGDGFEQYATRAAVEYGRCVHLSQVWLHVHNPEMPLPDHGWKLHISVRPQDFERLADIVVPELLAAGCHFRMIRSEPALRELSGDTGGKAWTVYPSPAQIREVGTLLAELLRGERGPRLPADGRVAEDAPVYYGYGPFGQRNVSWNEKTVHPRPRWTVDPFLETADSPKYGLVEILSGNVYYAQDVRTGERVVVKQARAARAAESGGPDDDARGRLRNEHYVLEHLSEISGVPRYLDHFRHGVDEYLVTSFDGKFTLAQDVARHGRYRPLSAARSTDPSRRSLDRLATRLARILGDIHTRGFIVADLSPKNIVIRQSSGEPTIIDLGHCNHGRVRPVAGAPGYATHAQLAGAAPSVADDLHALGMTLLFAATGADPVEAGPDPEEPRRRARETIRRRFGVETPPLLRCIVGLLDPDLDRARAALSALGSGYPERFHTVAIPLTGIDCGPTDLIDQLRADVIDRVTRLLDGPGGWSEPNAYHGAAGVGLELLHHLGKREAVDAVQSLGRAAADHARRIRMPPGLFVGSTGVDILLRRLHDEGIEAPEPTNPILTEWDSRQQGDDLIAGVAGIGFGHCLLADAASTPPENRRRHLAVARRCAKRLIDHTPSRSSYPADDLPPAAGIDASVGMAHGQAGAVAFLLHMSALGLLASDEPALRYRLADLYRQTRSLLERSAQSTAARLCVSWCRGLAGIGDTLLQSAEIRSDSEALELAIAAGTTCATWLPNLAAPGACCGISGVGDFLLRLADLTGKDRFTEAAWSAATHLVGRDIAEGTCYNPADPADQRSVVSWAYGRSGILAFLRRLHTGDKPSTVGPF</sequence>
<gene>
    <name evidence="11" type="ORF">DFR76_107413</name>
</gene>
<feature type="domain" description="Protein kinase" evidence="10">
    <location>
        <begin position="129"/>
        <end position="441"/>
    </location>
</feature>
<dbReference type="Proteomes" id="UP000254869">
    <property type="component" value="Unassembled WGS sequence"/>
</dbReference>
<keyword evidence="5 11" id="KW-0418">Kinase</keyword>
<dbReference type="AlphaFoldDB" id="A0A370I2R7"/>
<evidence type="ECO:0000256" key="6">
    <source>
        <dbReference type="ARBA" id="ARBA00022840"/>
    </source>
</evidence>
<comment type="caution">
    <text evidence="11">The sequence shown here is derived from an EMBL/GenBank/DDBJ whole genome shotgun (WGS) entry which is preliminary data.</text>
</comment>
<dbReference type="SMART" id="SM01260">
    <property type="entry name" value="LANC_like"/>
    <property type="match status" value="1"/>
</dbReference>
<dbReference type="STRING" id="1210086.GCA_001613105_03263"/>
<evidence type="ECO:0000256" key="5">
    <source>
        <dbReference type="ARBA" id="ARBA00022777"/>
    </source>
</evidence>
<dbReference type="GO" id="GO:0046872">
    <property type="term" value="F:metal ion binding"/>
    <property type="evidence" value="ECO:0007669"/>
    <property type="project" value="UniProtKB-KW"/>
</dbReference>
<dbReference type="Gene3D" id="1.10.510.10">
    <property type="entry name" value="Transferase(Phosphotransferase) domain 1"/>
    <property type="match status" value="1"/>
</dbReference>
<dbReference type="InterPro" id="IPR058053">
    <property type="entry name" value="RamC_C"/>
</dbReference>
<dbReference type="GO" id="GO:0031179">
    <property type="term" value="P:peptide modification"/>
    <property type="evidence" value="ECO:0007669"/>
    <property type="project" value="InterPro"/>
</dbReference>
<evidence type="ECO:0000256" key="2">
    <source>
        <dbReference type="ARBA" id="ARBA00022527"/>
    </source>
</evidence>
<dbReference type="PANTHER" id="PTHR24363:SF0">
    <property type="entry name" value="SERINE_THREONINE KINASE LIKE DOMAIN CONTAINING 1"/>
    <property type="match status" value="1"/>
</dbReference>
<dbReference type="EC" id="2.7.11.1" evidence="1"/>
<dbReference type="PANTHER" id="PTHR24363">
    <property type="entry name" value="SERINE/THREONINE PROTEIN KINASE"/>
    <property type="match status" value="1"/>
</dbReference>
<dbReference type="InterPro" id="IPR007822">
    <property type="entry name" value="LANC-like"/>
</dbReference>
<organism evidence="11 12">
    <name type="scientific">Nocardia pseudobrasiliensis</name>
    <dbReference type="NCBI Taxonomy" id="45979"/>
    <lineage>
        <taxon>Bacteria</taxon>
        <taxon>Bacillati</taxon>
        <taxon>Actinomycetota</taxon>
        <taxon>Actinomycetes</taxon>
        <taxon>Mycobacteriales</taxon>
        <taxon>Nocardiaceae</taxon>
        <taxon>Nocardia</taxon>
    </lineage>
</organism>
<dbReference type="EMBL" id="QQBC01000007">
    <property type="protein sequence ID" value="RDI65035.1"/>
    <property type="molecule type" value="Genomic_DNA"/>
</dbReference>
<dbReference type="SMART" id="SM00220">
    <property type="entry name" value="S_TKc"/>
    <property type="match status" value="1"/>
</dbReference>
<dbReference type="SUPFAM" id="SSF56112">
    <property type="entry name" value="Protein kinase-like (PK-like)"/>
    <property type="match status" value="1"/>
</dbReference>
<dbReference type="InterPro" id="IPR011009">
    <property type="entry name" value="Kinase-like_dom_sf"/>
</dbReference>
<dbReference type="GO" id="GO:0005524">
    <property type="term" value="F:ATP binding"/>
    <property type="evidence" value="ECO:0007669"/>
    <property type="project" value="UniProtKB-KW"/>
</dbReference>
<protein>
    <recommendedName>
        <fullName evidence="1">non-specific serine/threonine protein kinase</fullName>
        <ecNumber evidence="1">2.7.11.1</ecNumber>
    </recommendedName>
</protein>
<keyword evidence="4" id="KW-0547">Nucleotide-binding</keyword>
<dbReference type="Pfam" id="PF00069">
    <property type="entry name" value="Pkinase"/>
    <property type="match status" value="1"/>
</dbReference>
<evidence type="ECO:0000313" key="11">
    <source>
        <dbReference type="EMBL" id="RDI65035.1"/>
    </source>
</evidence>
<dbReference type="Gene3D" id="1.50.10.20">
    <property type="match status" value="1"/>
</dbReference>
<keyword evidence="2" id="KW-0723">Serine/threonine-protein kinase</keyword>
<evidence type="ECO:0000256" key="7">
    <source>
        <dbReference type="ARBA" id="ARBA00047899"/>
    </source>
</evidence>
<keyword evidence="3" id="KW-0808">Transferase</keyword>
<keyword evidence="12" id="KW-1185">Reference proteome</keyword>
<evidence type="ECO:0000256" key="9">
    <source>
        <dbReference type="PIRSR" id="PIRSR607822-1"/>
    </source>
</evidence>
<dbReference type="RefSeq" id="WP_067998424.1">
    <property type="nucleotide sequence ID" value="NZ_QQBC01000007.1"/>
</dbReference>
<evidence type="ECO:0000259" key="10">
    <source>
        <dbReference type="PROSITE" id="PS50011"/>
    </source>
</evidence>
<evidence type="ECO:0000256" key="1">
    <source>
        <dbReference type="ARBA" id="ARBA00012513"/>
    </source>
</evidence>
<comment type="catalytic activity">
    <reaction evidence="8">
        <text>L-seryl-[protein] + ATP = O-phospho-L-seryl-[protein] + ADP + H(+)</text>
        <dbReference type="Rhea" id="RHEA:17989"/>
        <dbReference type="Rhea" id="RHEA-COMP:9863"/>
        <dbReference type="Rhea" id="RHEA-COMP:11604"/>
        <dbReference type="ChEBI" id="CHEBI:15378"/>
        <dbReference type="ChEBI" id="CHEBI:29999"/>
        <dbReference type="ChEBI" id="CHEBI:30616"/>
        <dbReference type="ChEBI" id="CHEBI:83421"/>
        <dbReference type="ChEBI" id="CHEBI:456216"/>
        <dbReference type="EC" id="2.7.11.1"/>
    </reaction>
</comment>
<reference evidence="11 12" key="1">
    <citation type="submission" date="2018-07" db="EMBL/GenBank/DDBJ databases">
        <title>Genomic Encyclopedia of Type Strains, Phase IV (KMG-IV): sequencing the most valuable type-strain genomes for metagenomic binning, comparative biology and taxonomic classification.</title>
        <authorList>
            <person name="Goeker M."/>
        </authorList>
    </citation>
    <scope>NUCLEOTIDE SEQUENCE [LARGE SCALE GENOMIC DNA]</scope>
    <source>
        <strain evidence="11 12">DSM 44290</strain>
    </source>
</reference>
<keyword evidence="9" id="KW-0862">Zinc</keyword>
<evidence type="ECO:0000256" key="4">
    <source>
        <dbReference type="ARBA" id="ARBA00022741"/>
    </source>
</evidence>
<evidence type="ECO:0000313" key="12">
    <source>
        <dbReference type="Proteomes" id="UP000254869"/>
    </source>
</evidence>